<dbReference type="Pfam" id="PF13499">
    <property type="entry name" value="EF-hand_7"/>
    <property type="match status" value="1"/>
</dbReference>
<gene>
    <name evidence="4" type="primary">Hypp5644</name>
    <name evidence="4" type="ORF">BLAG_LOCUS3284</name>
</gene>
<evidence type="ECO:0000313" key="5">
    <source>
        <dbReference type="Proteomes" id="UP000838412"/>
    </source>
</evidence>
<dbReference type="Proteomes" id="UP000838412">
    <property type="component" value="Chromosome 10"/>
</dbReference>
<dbReference type="OrthoDB" id="412240at2759"/>
<evidence type="ECO:0000313" key="4">
    <source>
        <dbReference type="EMBL" id="CAH1238839.1"/>
    </source>
</evidence>
<feature type="region of interest" description="Disordered" evidence="2">
    <location>
        <begin position="178"/>
        <end position="222"/>
    </location>
</feature>
<evidence type="ECO:0000256" key="1">
    <source>
        <dbReference type="ARBA" id="ARBA00022837"/>
    </source>
</evidence>
<organism evidence="4 5">
    <name type="scientific">Branchiostoma lanceolatum</name>
    <name type="common">Common lancelet</name>
    <name type="synonym">Amphioxus lanceolatum</name>
    <dbReference type="NCBI Taxonomy" id="7740"/>
    <lineage>
        <taxon>Eukaryota</taxon>
        <taxon>Metazoa</taxon>
        <taxon>Chordata</taxon>
        <taxon>Cephalochordata</taxon>
        <taxon>Leptocardii</taxon>
        <taxon>Amphioxiformes</taxon>
        <taxon>Branchiostomatidae</taxon>
        <taxon>Branchiostoma</taxon>
    </lineage>
</organism>
<dbReference type="SUPFAM" id="SSF47473">
    <property type="entry name" value="EF-hand"/>
    <property type="match status" value="1"/>
</dbReference>
<dbReference type="GO" id="GO:0005509">
    <property type="term" value="F:calcium ion binding"/>
    <property type="evidence" value="ECO:0007669"/>
    <property type="project" value="InterPro"/>
</dbReference>
<dbReference type="Gene3D" id="1.10.238.10">
    <property type="entry name" value="EF-hand"/>
    <property type="match status" value="1"/>
</dbReference>
<dbReference type="PROSITE" id="PS50222">
    <property type="entry name" value="EF_HAND_2"/>
    <property type="match status" value="1"/>
</dbReference>
<reference evidence="4" key="1">
    <citation type="submission" date="2022-01" db="EMBL/GenBank/DDBJ databases">
        <authorList>
            <person name="Braso-Vives M."/>
        </authorList>
    </citation>
    <scope>NUCLEOTIDE SEQUENCE</scope>
</reference>
<protein>
    <submittedName>
        <fullName evidence="4">Hypp5644 protein</fullName>
    </submittedName>
</protein>
<name>A0A8J9VEQ9_BRALA</name>
<dbReference type="SMART" id="SM00054">
    <property type="entry name" value="EFh"/>
    <property type="match status" value="1"/>
</dbReference>
<dbReference type="PANTHER" id="PTHR46394:SF1">
    <property type="entry name" value="PNPLA DOMAIN-CONTAINING PROTEIN"/>
    <property type="match status" value="1"/>
</dbReference>
<dbReference type="EMBL" id="OV696695">
    <property type="protein sequence ID" value="CAH1238839.1"/>
    <property type="molecule type" value="Genomic_DNA"/>
</dbReference>
<feature type="compositionally biased region" description="Basic and acidic residues" evidence="2">
    <location>
        <begin position="184"/>
        <end position="219"/>
    </location>
</feature>
<dbReference type="InterPro" id="IPR052580">
    <property type="entry name" value="Lipid_Hydrolase"/>
</dbReference>
<evidence type="ECO:0000259" key="3">
    <source>
        <dbReference type="PROSITE" id="PS50222"/>
    </source>
</evidence>
<dbReference type="InterPro" id="IPR002048">
    <property type="entry name" value="EF_hand_dom"/>
</dbReference>
<keyword evidence="5" id="KW-1185">Reference proteome</keyword>
<dbReference type="PANTHER" id="PTHR46394">
    <property type="entry name" value="ANNEXIN"/>
    <property type="match status" value="1"/>
</dbReference>
<evidence type="ECO:0000256" key="2">
    <source>
        <dbReference type="SAM" id="MobiDB-lite"/>
    </source>
</evidence>
<sequence length="244" mass="28193">MENRKKIRALIDKFLTSLKGENKDETSTISREELRMTFTEAGNNSLTEKEKKRLFGDAYSVDQLFDQIDADKDGKLTFQEFHQFFSNRGFSWLTKGMEAKRQHVSSLTDYTLKYLDLLGVIGKKVYRKVDDMERSIGVDSDYVKTTDFQLEDEDKMFLFKKLRNSGIELSAIWRRHHRTGRRSGRGEDKGTRRCGDKGVRYRADGDNGTDHSDRAEHPAVRGQGYRVHLAGRGWLEVSVGQRPL</sequence>
<proteinExistence type="predicted"/>
<accession>A0A8J9VEQ9</accession>
<keyword evidence="1" id="KW-0106">Calcium</keyword>
<feature type="domain" description="EF-hand" evidence="3">
    <location>
        <begin position="61"/>
        <end position="91"/>
    </location>
</feature>
<dbReference type="InterPro" id="IPR011992">
    <property type="entry name" value="EF-hand-dom_pair"/>
</dbReference>
<dbReference type="AlphaFoldDB" id="A0A8J9VEQ9"/>
<dbReference type="PROSITE" id="PS00018">
    <property type="entry name" value="EF_HAND_1"/>
    <property type="match status" value="1"/>
</dbReference>
<dbReference type="InterPro" id="IPR018247">
    <property type="entry name" value="EF_Hand_1_Ca_BS"/>
</dbReference>